<dbReference type="KEGG" id="bhp:BHAMNSH16_08710"/>
<dbReference type="CDD" id="cd16387">
    <property type="entry name" value="ParB_N_Srx"/>
    <property type="match status" value="1"/>
</dbReference>
<dbReference type="Pfam" id="PF03235">
    <property type="entry name" value="GmrSD_N"/>
    <property type="match status" value="1"/>
</dbReference>
<feature type="domain" description="GmrSD restriction endonucleases C-terminal" evidence="2">
    <location>
        <begin position="345"/>
        <end position="513"/>
    </location>
</feature>
<keyword evidence="4" id="KW-1185">Reference proteome</keyword>
<evidence type="ECO:0008006" key="5">
    <source>
        <dbReference type="Google" id="ProtNLM"/>
    </source>
</evidence>
<evidence type="ECO:0000259" key="1">
    <source>
        <dbReference type="Pfam" id="PF03235"/>
    </source>
</evidence>
<organism evidence="3 4">
    <name type="scientific">Brachyspira hampsonii</name>
    <dbReference type="NCBI Taxonomy" id="1287055"/>
    <lineage>
        <taxon>Bacteria</taxon>
        <taxon>Pseudomonadati</taxon>
        <taxon>Spirochaetota</taxon>
        <taxon>Spirochaetia</taxon>
        <taxon>Brachyspirales</taxon>
        <taxon>Brachyspiraceae</taxon>
        <taxon>Brachyspira</taxon>
    </lineage>
</organism>
<name>A0AAC9TV07_9SPIR</name>
<gene>
    <name evidence="3" type="ORF">BHAMNSH16_08710</name>
</gene>
<evidence type="ECO:0000313" key="4">
    <source>
        <dbReference type="Proteomes" id="UP000264880"/>
    </source>
</evidence>
<accession>A0AAC9TV07</accession>
<dbReference type="Pfam" id="PF07510">
    <property type="entry name" value="GmrSD_C"/>
    <property type="match status" value="1"/>
</dbReference>
<dbReference type="PANTHER" id="PTHR35149:SF1">
    <property type="entry name" value="DUF5655 DOMAIN-CONTAINING PROTEIN"/>
    <property type="match status" value="1"/>
</dbReference>
<evidence type="ECO:0000259" key="2">
    <source>
        <dbReference type="Pfam" id="PF07510"/>
    </source>
</evidence>
<dbReference type="InterPro" id="IPR011089">
    <property type="entry name" value="GmrSD_C"/>
</dbReference>
<feature type="domain" description="GmrSD restriction endonucleases N-terminal" evidence="1">
    <location>
        <begin position="8"/>
        <end position="185"/>
    </location>
</feature>
<dbReference type="InterPro" id="IPR004919">
    <property type="entry name" value="GmrSD_N"/>
</dbReference>
<protein>
    <recommendedName>
        <fullName evidence="5">DUF262 domain-containing protein</fullName>
    </recommendedName>
</protein>
<sequence>MPINDLSNKNFFIPSYQRGYRWDNEVNALLGDITDFINYKESDNDFYSLQPIVVKKYKDKYIVIDGQQRLTTIFLIIKYIKNQSFFLIEYETRKQSSEFLENIQSKKENDAKNIDFYYFFQAYKNIREFFSSKVNKNNFYNILVNNCKVLWYEIADDEKEEDVFIRLNIGKIPLLDEENIKALFLSKSNGIENIDEIAEKWYEEEKELRYNNDYRYCVLKKIDEKYITKENNTLNDDFLRIRVYLEAIMKNKNYSIFEYFYKLYKENKLKETWENLESCIDTLNSFSSDQNGIGEERNIFHYIGFLILNNIMDINDIYKIWLEDQNKVNFSSSLKKLIEDNISFKDEDFEENLRELNFNDKNHKKIIYKILVLFNIAYLLKDKGSHKYFEFNRFQLEQWSIEHIYAQNSKSIKEDIKKKDNDKIIAWLKEVREYCNELKPKIEELINKKNPYNEKLFDEIDDYFKDEDSLNGIGNLCLLDKYSNSEIGNKIFSKKRKDIERLGQQGKLIPICTKLVFEKFFSDKIKNKDYFLKEDREYYIKAIIEKLQIFFKQ</sequence>
<proteinExistence type="predicted"/>
<dbReference type="EMBL" id="CP019914">
    <property type="protein sequence ID" value="ASJ22795.1"/>
    <property type="molecule type" value="Genomic_DNA"/>
</dbReference>
<dbReference type="PANTHER" id="PTHR35149">
    <property type="entry name" value="SLL5132 PROTEIN"/>
    <property type="match status" value="1"/>
</dbReference>
<evidence type="ECO:0000313" key="3">
    <source>
        <dbReference type="EMBL" id="ASJ22795.1"/>
    </source>
</evidence>
<dbReference type="AlphaFoldDB" id="A0AAC9TV07"/>
<dbReference type="Proteomes" id="UP000264880">
    <property type="component" value="Chromosome"/>
</dbReference>
<reference evidence="3 4" key="1">
    <citation type="submission" date="2017-02" db="EMBL/GenBank/DDBJ databases">
        <title>Complete genome sequence of Brachyspira hampsonii genomovar I strain NSH-16 (ATCC BAA-2463).</title>
        <authorList>
            <person name="Mirajkar N.S."/>
            <person name="Gebhart C.J."/>
        </authorList>
    </citation>
    <scope>NUCLEOTIDE SEQUENCE [LARGE SCALE GENOMIC DNA]</scope>
    <source>
        <strain evidence="3 4">NSH-16</strain>
    </source>
</reference>